<keyword evidence="3" id="KW-0804">Transcription</keyword>
<dbReference type="InterPro" id="IPR009057">
    <property type="entry name" value="Homeodomain-like_sf"/>
</dbReference>
<dbReference type="PANTHER" id="PTHR47506:SF1">
    <property type="entry name" value="HTH-TYPE TRANSCRIPTIONAL REGULATOR YJDC"/>
    <property type="match status" value="1"/>
</dbReference>
<dbReference type="PROSITE" id="PS50977">
    <property type="entry name" value="HTH_TETR_2"/>
    <property type="match status" value="1"/>
</dbReference>
<keyword evidence="1" id="KW-0805">Transcription regulation</keyword>
<feature type="DNA-binding region" description="H-T-H motif" evidence="4">
    <location>
        <begin position="37"/>
        <end position="56"/>
    </location>
</feature>
<keyword evidence="7" id="KW-1185">Reference proteome</keyword>
<evidence type="ECO:0000256" key="3">
    <source>
        <dbReference type="ARBA" id="ARBA00023163"/>
    </source>
</evidence>
<dbReference type="Gene3D" id="1.10.357.10">
    <property type="entry name" value="Tetracycline Repressor, domain 2"/>
    <property type="match status" value="1"/>
</dbReference>
<gene>
    <name evidence="6" type="ORF">GTK09_14200</name>
</gene>
<dbReference type="RefSeq" id="WP_163463833.1">
    <property type="nucleotide sequence ID" value="NZ_JAAAMG010000011.1"/>
</dbReference>
<dbReference type="GO" id="GO:0003677">
    <property type="term" value="F:DNA binding"/>
    <property type="evidence" value="ECO:0007669"/>
    <property type="project" value="UniProtKB-UniRule"/>
</dbReference>
<reference evidence="6 7" key="1">
    <citation type="submission" date="2020-01" db="EMBL/GenBank/DDBJ databases">
        <title>Jiella pacifica sp. nov.</title>
        <authorList>
            <person name="Xue Z."/>
            <person name="Zhu S."/>
            <person name="Chen J."/>
            <person name="Yang J."/>
        </authorList>
    </citation>
    <scope>NUCLEOTIDE SEQUENCE [LARGE SCALE GENOMIC DNA]</scope>
    <source>
        <strain evidence="6 7">40Bstr34</strain>
    </source>
</reference>
<evidence type="ECO:0000313" key="6">
    <source>
        <dbReference type="EMBL" id="NDW05575.1"/>
    </source>
</evidence>
<evidence type="ECO:0000256" key="4">
    <source>
        <dbReference type="PROSITE-ProRule" id="PRU00335"/>
    </source>
</evidence>
<dbReference type="PANTHER" id="PTHR47506">
    <property type="entry name" value="TRANSCRIPTIONAL REGULATORY PROTEIN"/>
    <property type="match status" value="1"/>
</dbReference>
<dbReference type="Proteomes" id="UP000469011">
    <property type="component" value="Unassembled WGS sequence"/>
</dbReference>
<dbReference type="SUPFAM" id="SSF46689">
    <property type="entry name" value="Homeodomain-like"/>
    <property type="match status" value="1"/>
</dbReference>
<dbReference type="Pfam" id="PF00440">
    <property type="entry name" value="TetR_N"/>
    <property type="match status" value="1"/>
</dbReference>
<feature type="domain" description="HTH tetR-type" evidence="5">
    <location>
        <begin position="14"/>
        <end position="74"/>
    </location>
</feature>
<evidence type="ECO:0000259" key="5">
    <source>
        <dbReference type="PROSITE" id="PS50977"/>
    </source>
</evidence>
<keyword evidence="2 4" id="KW-0238">DNA-binding</keyword>
<comment type="caution">
    <text evidence="6">The sequence shown here is derived from an EMBL/GenBank/DDBJ whole genome shotgun (WGS) entry which is preliminary data.</text>
</comment>
<dbReference type="Gene3D" id="1.10.10.60">
    <property type="entry name" value="Homeodomain-like"/>
    <property type="match status" value="1"/>
</dbReference>
<protein>
    <submittedName>
        <fullName evidence="6">TetR family transcriptional regulator</fullName>
    </submittedName>
</protein>
<proteinExistence type="predicted"/>
<evidence type="ECO:0000313" key="7">
    <source>
        <dbReference type="Proteomes" id="UP000469011"/>
    </source>
</evidence>
<name>A0A6N9T5U7_9HYPH</name>
<sequence>MSNTKKIGRGRPRAFCAETALAAATDLFRQKGYDAVTIAELCDATGLKPPSLYAAFGAKRDLFERAVELSISTTGHQLVDSFTGEADVARAIAAVFEKAAELYARDRGGRACLVMEGTINCSDPAVSDMTARVRREMRDTVADRITAFAPGEAETLADFVMLGIAGISAAARDGVDEATLRESAKILAEGARQRLETSGPVENDKPV</sequence>
<dbReference type="SUPFAM" id="SSF48498">
    <property type="entry name" value="Tetracyclin repressor-like, C-terminal domain"/>
    <property type="match status" value="1"/>
</dbReference>
<organism evidence="6 7">
    <name type="scientific">Jiella pacifica</name>
    <dbReference type="NCBI Taxonomy" id="2696469"/>
    <lineage>
        <taxon>Bacteria</taxon>
        <taxon>Pseudomonadati</taxon>
        <taxon>Pseudomonadota</taxon>
        <taxon>Alphaproteobacteria</taxon>
        <taxon>Hyphomicrobiales</taxon>
        <taxon>Aurantimonadaceae</taxon>
        <taxon>Jiella</taxon>
    </lineage>
</organism>
<dbReference type="InterPro" id="IPR001647">
    <property type="entry name" value="HTH_TetR"/>
</dbReference>
<accession>A0A6N9T5U7</accession>
<dbReference type="AlphaFoldDB" id="A0A6N9T5U7"/>
<evidence type="ECO:0000256" key="1">
    <source>
        <dbReference type="ARBA" id="ARBA00023015"/>
    </source>
</evidence>
<dbReference type="InterPro" id="IPR036271">
    <property type="entry name" value="Tet_transcr_reg_TetR-rel_C_sf"/>
</dbReference>
<dbReference type="EMBL" id="JAAAMG010000011">
    <property type="protein sequence ID" value="NDW05575.1"/>
    <property type="molecule type" value="Genomic_DNA"/>
</dbReference>
<dbReference type="PRINTS" id="PR00455">
    <property type="entry name" value="HTHTETR"/>
</dbReference>
<evidence type="ECO:0000256" key="2">
    <source>
        <dbReference type="ARBA" id="ARBA00023125"/>
    </source>
</evidence>